<gene>
    <name evidence="2" type="ORF">AOL_s00043g348</name>
</gene>
<dbReference type="eggNOG" id="ENOG502QVK4">
    <property type="taxonomic scope" value="Eukaryota"/>
</dbReference>
<keyword evidence="3" id="KW-1185">Reference proteome</keyword>
<dbReference type="PANTHER" id="PTHR33488:SF2">
    <property type="entry name" value="EARLY ENDOSOME ANTIGEN 1-LIKE"/>
    <property type="match status" value="1"/>
</dbReference>
<protein>
    <submittedName>
        <fullName evidence="2">Uncharacterized protein</fullName>
    </submittedName>
</protein>
<dbReference type="Proteomes" id="UP000008784">
    <property type="component" value="Unassembled WGS sequence"/>
</dbReference>
<accession>G1X3S4</accession>
<dbReference type="RefSeq" id="XP_011119136.1">
    <property type="nucleotide sequence ID" value="XM_011120834.1"/>
</dbReference>
<dbReference type="HOGENOM" id="CLU_021167_0_0_1"/>
<dbReference type="STRING" id="756982.G1X3S4"/>
<proteinExistence type="predicted"/>
<dbReference type="PANTHER" id="PTHR33488">
    <property type="entry name" value="ZGC:162509"/>
    <property type="match status" value="1"/>
</dbReference>
<feature type="coiled-coil region" evidence="1">
    <location>
        <begin position="231"/>
        <end position="284"/>
    </location>
</feature>
<comment type="caution">
    <text evidence="2">The sequence shown here is derived from an EMBL/GenBank/DDBJ whole genome shotgun (WGS) entry which is preliminary data.</text>
</comment>
<sequence length="777" mass="85319">MSSQEEKLAFVVANETKLITNLSAGAINNVTKEIKSTIVPHYRWEELLVTVPVAINCLGGCFIAGSSPIASTTTIPTFDYRKTEYAGQAPKIETSPENLQVALVECSNLGRHAFLEAERGMGRISTLGSRTITTVSLHSYSYFGFVYGSRKRGVSRRLISGFRLFVQNCQQVIECLNSPPNAKKYLSLRMSQLKKAADDCHEAALLMDQRLEEWLLYTYNLQISSDEHQLTTEKQRQNNELDLKIQDIKEKAAQDHFCFTKQQSEKFNHQVEDAREDYRKAMDNFPNGWEGLLGDLASGYVNTMNTAINAITSVGADQGATGVQGLARQLATQSSIGQSLSEALVGSAGDTLTDIADPAYVQLNNIMVYLNIFKSVINGPDGGIDWAQASNDSNGNSIYLFAYQMLSSIKDTFRPSDPVGDASAKLVAVLHAITQVLKEIRDTAATADNLDKADPIVIKWQDEFNTQYNIAYELQAKGRKLPGNPINSMPVIGGLQQAALNTLNSIQTGGEKGVAQAMVDNARAKADAANAALREVNDKLMESNKMLAEQKKAVTEVQASLTKLQTSEITLEEVRAMLVQSIALIVKMKAQIETLAKFFSVVSTAVDAVVKTVVEPFMQETAISLENFNEHYSLDDFMRTSIFHGVLTIRAYFSSFTDVAKMWITLSDKHIIPGLTIVEEIGVLSAGIDPKYGDTNTRREMNAKIDKLESWVSGAGAGIGNLAKATQEKIQSEMQSRVQEMAKTTSLLLPSPEEIKLIEEAKVQGRVPPVMIGMMTL</sequence>
<name>G1X3S4_ARTOA</name>
<reference evidence="2 3" key="1">
    <citation type="journal article" date="2011" name="PLoS Pathog.">
        <title>Genomic and proteomic analyses of the fungus Arthrobotrys oligospora provide insights into nematode-trap formation.</title>
        <authorList>
            <person name="Yang J."/>
            <person name="Wang L."/>
            <person name="Ji X."/>
            <person name="Feng Y."/>
            <person name="Li X."/>
            <person name="Zou C."/>
            <person name="Xu J."/>
            <person name="Ren Y."/>
            <person name="Mi Q."/>
            <person name="Wu J."/>
            <person name="Liu S."/>
            <person name="Liu Y."/>
            <person name="Huang X."/>
            <person name="Wang H."/>
            <person name="Niu X."/>
            <person name="Li J."/>
            <person name="Liang L."/>
            <person name="Luo Y."/>
            <person name="Ji K."/>
            <person name="Zhou W."/>
            <person name="Yu Z."/>
            <person name="Li G."/>
            <person name="Liu Y."/>
            <person name="Li L."/>
            <person name="Qiao M."/>
            <person name="Feng L."/>
            <person name="Zhang K.-Q."/>
        </authorList>
    </citation>
    <scope>NUCLEOTIDE SEQUENCE [LARGE SCALE GENOMIC DNA]</scope>
    <source>
        <strain evidence="3">ATCC 24927 / CBS 115.81 / DSM 1491</strain>
    </source>
</reference>
<evidence type="ECO:0000256" key="1">
    <source>
        <dbReference type="SAM" id="Coils"/>
    </source>
</evidence>
<organism evidence="2 3">
    <name type="scientific">Arthrobotrys oligospora (strain ATCC 24927 / CBS 115.81 / DSM 1491)</name>
    <name type="common">Nematode-trapping fungus</name>
    <name type="synonym">Didymozoophaga oligospora</name>
    <dbReference type="NCBI Taxonomy" id="756982"/>
    <lineage>
        <taxon>Eukaryota</taxon>
        <taxon>Fungi</taxon>
        <taxon>Dikarya</taxon>
        <taxon>Ascomycota</taxon>
        <taxon>Pezizomycotina</taxon>
        <taxon>Orbiliomycetes</taxon>
        <taxon>Orbiliales</taxon>
        <taxon>Orbiliaceae</taxon>
        <taxon>Orbilia</taxon>
        <taxon>Orbilia oligospora</taxon>
    </lineage>
</organism>
<dbReference type="AlphaFoldDB" id="G1X3S4"/>
<keyword evidence="1" id="KW-0175">Coiled coil</keyword>
<dbReference type="EMBL" id="ADOT01000058">
    <property type="protein sequence ID" value="EGX52205.1"/>
    <property type="molecule type" value="Genomic_DNA"/>
</dbReference>
<dbReference type="OrthoDB" id="5406275at2759"/>
<dbReference type="InParanoid" id="G1X3S4"/>
<feature type="coiled-coil region" evidence="1">
    <location>
        <begin position="519"/>
        <end position="553"/>
    </location>
</feature>
<evidence type="ECO:0000313" key="3">
    <source>
        <dbReference type="Proteomes" id="UP000008784"/>
    </source>
</evidence>
<dbReference type="GeneID" id="22890050"/>
<evidence type="ECO:0000313" key="2">
    <source>
        <dbReference type="EMBL" id="EGX52205.1"/>
    </source>
</evidence>